<dbReference type="AlphaFoldDB" id="A0A8X6WL62"/>
<comment type="caution">
    <text evidence="2">The sequence shown here is derived from an EMBL/GenBank/DDBJ whole genome shotgun (WGS) entry which is preliminary data.</text>
</comment>
<gene>
    <name evidence="2" type="ORF">TNIN_67111</name>
</gene>
<proteinExistence type="predicted"/>
<organism evidence="2 3">
    <name type="scientific">Trichonephila inaurata madagascariensis</name>
    <dbReference type="NCBI Taxonomy" id="2747483"/>
    <lineage>
        <taxon>Eukaryota</taxon>
        <taxon>Metazoa</taxon>
        <taxon>Ecdysozoa</taxon>
        <taxon>Arthropoda</taxon>
        <taxon>Chelicerata</taxon>
        <taxon>Arachnida</taxon>
        <taxon>Araneae</taxon>
        <taxon>Araneomorphae</taxon>
        <taxon>Entelegynae</taxon>
        <taxon>Araneoidea</taxon>
        <taxon>Nephilidae</taxon>
        <taxon>Trichonephila</taxon>
        <taxon>Trichonephila inaurata</taxon>
    </lineage>
</organism>
<sequence length="77" mass="8347">MHSQRWTFLGPTQFSLLVAPLQGAAEEDGCASPAPGVQGTIYGSFSVEQGQTPIEIQSTYGEKYITLKKAWLTDLSL</sequence>
<reference evidence="2" key="1">
    <citation type="submission" date="2020-08" db="EMBL/GenBank/DDBJ databases">
        <title>Multicomponent nature underlies the extraordinary mechanical properties of spider dragline silk.</title>
        <authorList>
            <person name="Kono N."/>
            <person name="Nakamura H."/>
            <person name="Mori M."/>
            <person name="Yoshida Y."/>
            <person name="Ohtoshi R."/>
            <person name="Malay A.D."/>
            <person name="Moran D.A.P."/>
            <person name="Tomita M."/>
            <person name="Numata K."/>
            <person name="Arakawa K."/>
        </authorList>
    </citation>
    <scope>NUCLEOTIDE SEQUENCE</scope>
</reference>
<evidence type="ECO:0000313" key="2">
    <source>
        <dbReference type="EMBL" id="GFY37059.1"/>
    </source>
</evidence>
<feature type="chain" id="PRO_5036498812" evidence="1">
    <location>
        <begin position="26"/>
        <end position="77"/>
    </location>
</feature>
<dbReference type="Proteomes" id="UP000886998">
    <property type="component" value="Unassembled WGS sequence"/>
</dbReference>
<evidence type="ECO:0000256" key="1">
    <source>
        <dbReference type="SAM" id="SignalP"/>
    </source>
</evidence>
<evidence type="ECO:0000313" key="3">
    <source>
        <dbReference type="Proteomes" id="UP000886998"/>
    </source>
</evidence>
<accession>A0A8X6WL62</accession>
<dbReference type="EMBL" id="BMAV01000079">
    <property type="protein sequence ID" value="GFY37059.1"/>
    <property type="molecule type" value="Genomic_DNA"/>
</dbReference>
<name>A0A8X6WL62_9ARAC</name>
<feature type="signal peptide" evidence="1">
    <location>
        <begin position="1"/>
        <end position="25"/>
    </location>
</feature>
<keyword evidence="3" id="KW-1185">Reference proteome</keyword>
<keyword evidence="1" id="KW-0732">Signal</keyword>
<protein>
    <submittedName>
        <fullName evidence="2">Uncharacterized protein</fullName>
    </submittedName>
</protein>